<accession>A0A9N9SFY4</accession>
<dbReference type="EMBL" id="OU896718">
    <property type="protein sequence ID" value="CAG9815261.1"/>
    <property type="molecule type" value="Genomic_DNA"/>
</dbReference>
<keyword evidence="6" id="KW-1185">Reference proteome</keyword>
<organism evidence="5 6">
    <name type="scientific">Phaedon cochleariae</name>
    <name type="common">Mustard beetle</name>
    <dbReference type="NCBI Taxonomy" id="80249"/>
    <lineage>
        <taxon>Eukaryota</taxon>
        <taxon>Metazoa</taxon>
        <taxon>Ecdysozoa</taxon>
        <taxon>Arthropoda</taxon>
        <taxon>Hexapoda</taxon>
        <taxon>Insecta</taxon>
        <taxon>Pterygota</taxon>
        <taxon>Neoptera</taxon>
        <taxon>Endopterygota</taxon>
        <taxon>Coleoptera</taxon>
        <taxon>Polyphaga</taxon>
        <taxon>Cucujiformia</taxon>
        <taxon>Chrysomeloidea</taxon>
        <taxon>Chrysomelidae</taxon>
        <taxon>Chrysomelinae</taxon>
        <taxon>Chrysomelini</taxon>
        <taxon>Phaedon</taxon>
    </lineage>
</organism>
<sequence length="398" mass="46295">MLKVKICLHVYNVKDMEKLKLQINGVDIEVEDTMENVRKLRNDDKLLKQYVMELYGSGYLKDFSIHGRITSIYIYNDDEEIPEEMQEAQNEISLDSIDIDSDTDFNETLPSPTWQFAEPSTSNIVSPDQNQNDLDPRNSGMIWTTRGKPSSKDIEATDFFLSLRGNDHYMKCFNDKKSSHNILWRDIAKRMNEAGYWVGEGKVATDKLRHKFKNLTKMYMNFIAYVKRTTGTPKRDPPQFYDELHKIFGEKDKTNPKLIIDSELNTSEKIVSTESLASENLVDNHVPENPLERSDTPFTASDCVEQSVTKENVNANEKNKPARKRAYMSVNEDINIRLKNIETNSEKHFAQMFKLMNDQNKILKEQNDQRNKLINIFEKLVDKENKTRKRKYSSSSDS</sequence>
<keyword evidence="1" id="KW-0175">Coiled coil</keyword>
<protein>
    <recommendedName>
        <fullName evidence="3">Myb/SANT-like DNA-binding domain-containing protein</fullName>
    </recommendedName>
</protein>
<dbReference type="OrthoDB" id="6816023at2759"/>
<name>A0A9N9SFY4_PHACE</name>
<dbReference type="AlphaFoldDB" id="A0A9N9SFY4"/>
<feature type="coiled-coil region" evidence="1">
    <location>
        <begin position="16"/>
        <end position="43"/>
    </location>
</feature>
<evidence type="ECO:0000259" key="3">
    <source>
        <dbReference type="Pfam" id="PF13837"/>
    </source>
</evidence>
<dbReference type="Pfam" id="PF13837">
    <property type="entry name" value="Myb_DNA-bind_4"/>
    <property type="match status" value="1"/>
</dbReference>
<evidence type="ECO:0000256" key="2">
    <source>
        <dbReference type="SAM" id="MobiDB-lite"/>
    </source>
</evidence>
<dbReference type="Proteomes" id="UP001153737">
    <property type="component" value="Chromosome 17"/>
</dbReference>
<evidence type="ECO:0000313" key="6">
    <source>
        <dbReference type="Proteomes" id="UP001153737"/>
    </source>
</evidence>
<dbReference type="Gene3D" id="1.10.10.60">
    <property type="entry name" value="Homeodomain-like"/>
    <property type="match status" value="1"/>
</dbReference>
<feature type="domain" description="Myb/SANT-like DNA-binding" evidence="3">
    <location>
        <begin position="155"/>
        <end position="247"/>
    </location>
</feature>
<reference evidence="5" key="2">
    <citation type="submission" date="2022-10" db="EMBL/GenBank/DDBJ databases">
        <authorList>
            <consortium name="ENA_rothamsted_submissions"/>
            <consortium name="culmorum"/>
            <person name="King R."/>
        </authorList>
    </citation>
    <scope>NUCLEOTIDE SEQUENCE</scope>
</reference>
<feature type="compositionally biased region" description="Polar residues" evidence="2">
    <location>
        <begin position="117"/>
        <end position="133"/>
    </location>
</feature>
<evidence type="ECO:0000313" key="5">
    <source>
        <dbReference type="EMBL" id="CAG9818157.1"/>
    </source>
</evidence>
<evidence type="ECO:0000256" key="1">
    <source>
        <dbReference type="SAM" id="Coils"/>
    </source>
</evidence>
<evidence type="ECO:0000313" key="4">
    <source>
        <dbReference type="EMBL" id="CAG9815261.1"/>
    </source>
</evidence>
<gene>
    <name evidence="4" type="ORF">PHAECO_LOCUS2858</name>
    <name evidence="5" type="ORF">PHAECO_LOCUS5587</name>
</gene>
<dbReference type="InterPro" id="IPR044822">
    <property type="entry name" value="Myb_DNA-bind_4"/>
</dbReference>
<dbReference type="Proteomes" id="UP001153737">
    <property type="component" value="Chromosome 12"/>
</dbReference>
<proteinExistence type="predicted"/>
<dbReference type="EMBL" id="OU896723">
    <property type="protein sequence ID" value="CAG9818157.1"/>
    <property type="molecule type" value="Genomic_DNA"/>
</dbReference>
<feature type="region of interest" description="Disordered" evidence="2">
    <location>
        <begin position="117"/>
        <end position="138"/>
    </location>
</feature>
<reference evidence="5" key="1">
    <citation type="submission" date="2022-01" db="EMBL/GenBank/DDBJ databases">
        <authorList>
            <person name="King R."/>
        </authorList>
    </citation>
    <scope>NUCLEOTIDE SEQUENCE</scope>
</reference>